<dbReference type="InterPro" id="IPR005467">
    <property type="entry name" value="His_kinase_dom"/>
</dbReference>
<dbReference type="GO" id="GO:0005524">
    <property type="term" value="F:ATP binding"/>
    <property type="evidence" value="ECO:0007669"/>
    <property type="project" value="UniProtKB-KW"/>
</dbReference>
<dbReference type="Proteomes" id="UP000199331">
    <property type="component" value="Unassembled WGS sequence"/>
</dbReference>
<evidence type="ECO:0000256" key="8">
    <source>
        <dbReference type="SAM" id="Coils"/>
    </source>
</evidence>
<dbReference type="InterPro" id="IPR035965">
    <property type="entry name" value="PAS-like_dom_sf"/>
</dbReference>
<evidence type="ECO:0000256" key="6">
    <source>
        <dbReference type="ARBA" id="ARBA00022777"/>
    </source>
</evidence>
<evidence type="ECO:0000256" key="1">
    <source>
        <dbReference type="ARBA" id="ARBA00000085"/>
    </source>
</evidence>
<evidence type="ECO:0000259" key="9">
    <source>
        <dbReference type="PROSITE" id="PS50109"/>
    </source>
</evidence>
<dbReference type="SUPFAM" id="SSF55874">
    <property type="entry name" value="ATPase domain of HSP90 chaperone/DNA topoisomerase II/histidine kinase"/>
    <property type="match status" value="1"/>
</dbReference>
<evidence type="ECO:0000256" key="4">
    <source>
        <dbReference type="ARBA" id="ARBA00022679"/>
    </source>
</evidence>
<dbReference type="AlphaFoldDB" id="A0A1I5PBZ1"/>
<dbReference type="STRING" id="604088.SAMN04488060_2303"/>
<proteinExistence type="predicted"/>
<keyword evidence="7" id="KW-0067">ATP-binding</keyword>
<dbReference type="Pfam" id="PF02518">
    <property type="entry name" value="HATPase_c"/>
    <property type="match status" value="1"/>
</dbReference>
<evidence type="ECO:0000313" key="10">
    <source>
        <dbReference type="EMBL" id="SFP31575.1"/>
    </source>
</evidence>
<keyword evidence="4" id="KW-0808">Transferase</keyword>
<dbReference type="RefSeq" id="WP_090481751.1">
    <property type="nucleotide sequence ID" value="NZ_FOWZ01000004.1"/>
</dbReference>
<dbReference type="Gene3D" id="3.30.565.10">
    <property type="entry name" value="Histidine kinase-like ATPase, C-terminal domain"/>
    <property type="match status" value="1"/>
</dbReference>
<dbReference type="PROSITE" id="PS50109">
    <property type="entry name" value="HIS_KIN"/>
    <property type="match status" value="1"/>
</dbReference>
<keyword evidence="5" id="KW-0547">Nucleotide-binding</keyword>
<keyword evidence="11" id="KW-1185">Reference proteome</keyword>
<dbReference type="SMART" id="SM00387">
    <property type="entry name" value="HATPase_c"/>
    <property type="match status" value="1"/>
</dbReference>
<keyword evidence="3" id="KW-0597">Phosphoprotein</keyword>
<evidence type="ECO:0000256" key="5">
    <source>
        <dbReference type="ARBA" id="ARBA00022741"/>
    </source>
</evidence>
<dbReference type="Pfam" id="PF07568">
    <property type="entry name" value="HisKA_2"/>
    <property type="match status" value="1"/>
</dbReference>
<organism evidence="10 11">
    <name type="scientific">Qipengyuania nanhaisediminis</name>
    <dbReference type="NCBI Taxonomy" id="604088"/>
    <lineage>
        <taxon>Bacteria</taxon>
        <taxon>Pseudomonadati</taxon>
        <taxon>Pseudomonadota</taxon>
        <taxon>Alphaproteobacteria</taxon>
        <taxon>Sphingomonadales</taxon>
        <taxon>Erythrobacteraceae</taxon>
        <taxon>Qipengyuania</taxon>
    </lineage>
</organism>
<dbReference type="Gene3D" id="3.30.450.20">
    <property type="entry name" value="PAS domain"/>
    <property type="match status" value="1"/>
</dbReference>
<reference evidence="11" key="1">
    <citation type="submission" date="2016-10" db="EMBL/GenBank/DDBJ databases">
        <authorList>
            <person name="Varghese N."/>
            <person name="Submissions S."/>
        </authorList>
    </citation>
    <scope>NUCLEOTIDE SEQUENCE [LARGE SCALE GENOMIC DNA]</scope>
    <source>
        <strain evidence="11">CGMCC 1.7715</strain>
    </source>
</reference>
<dbReference type="SUPFAM" id="SSF55785">
    <property type="entry name" value="PYP-like sensor domain (PAS domain)"/>
    <property type="match status" value="1"/>
</dbReference>
<dbReference type="InterPro" id="IPR011495">
    <property type="entry name" value="Sig_transdc_His_kin_sub2_dim/P"/>
</dbReference>
<feature type="coiled-coil region" evidence="8">
    <location>
        <begin position="123"/>
        <end position="153"/>
    </location>
</feature>
<dbReference type="EC" id="2.7.13.3" evidence="2"/>
<dbReference type="Pfam" id="PF13426">
    <property type="entry name" value="PAS_9"/>
    <property type="match status" value="1"/>
</dbReference>
<keyword evidence="8" id="KW-0175">Coiled coil</keyword>
<accession>A0A1I5PBZ1</accession>
<evidence type="ECO:0000313" key="11">
    <source>
        <dbReference type="Proteomes" id="UP000199331"/>
    </source>
</evidence>
<dbReference type="GO" id="GO:0004673">
    <property type="term" value="F:protein histidine kinase activity"/>
    <property type="evidence" value="ECO:0007669"/>
    <property type="project" value="UniProtKB-EC"/>
</dbReference>
<dbReference type="NCBIfam" id="TIGR00229">
    <property type="entry name" value="sensory_box"/>
    <property type="match status" value="1"/>
</dbReference>
<dbReference type="InterPro" id="IPR000014">
    <property type="entry name" value="PAS"/>
</dbReference>
<sequence length="346" mass="38138">MPQRDTSLVNTAQLGLIVEDAASEIFLFSATTFKFLLVNRGARENLGYGFEELRDLTPWDIKPELNEHQFKEKVRPLLESGSGDIVFETVHQRKDGSLYDVSVHLQLIPQDEDSIFFAAIRDVTRENELKRVLEQREKELEEALAARETLLQEVNHRVKNSLQVVTALLQLHARQVTDDSLKAALADAKNRVAVVASIHQRLYMSGEHSMVDIGEFLDELATATIASMSLGEKVKTNLELETGVALGIDRAVPLALVVSELLTNSLKYAFPDGRSGTVGMTLRSNNDKLELRVFDDGVGFSPSTNVGEGTGLGSRIVEALGRQIRAQVETVSDERGTSTVLSLPLA</sequence>
<evidence type="ECO:0000256" key="2">
    <source>
        <dbReference type="ARBA" id="ARBA00012438"/>
    </source>
</evidence>
<evidence type="ECO:0000256" key="7">
    <source>
        <dbReference type="ARBA" id="ARBA00022840"/>
    </source>
</evidence>
<dbReference type="PANTHER" id="PTHR41523">
    <property type="entry name" value="TWO-COMPONENT SYSTEM SENSOR PROTEIN"/>
    <property type="match status" value="1"/>
</dbReference>
<feature type="domain" description="Histidine kinase" evidence="9">
    <location>
        <begin position="153"/>
        <end position="346"/>
    </location>
</feature>
<dbReference type="InterPro" id="IPR036890">
    <property type="entry name" value="HATPase_C_sf"/>
</dbReference>
<dbReference type="EMBL" id="FOWZ01000004">
    <property type="protein sequence ID" value="SFP31575.1"/>
    <property type="molecule type" value="Genomic_DNA"/>
</dbReference>
<dbReference type="InterPro" id="IPR003594">
    <property type="entry name" value="HATPase_dom"/>
</dbReference>
<evidence type="ECO:0000256" key="3">
    <source>
        <dbReference type="ARBA" id="ARBA00022553"/>
    </source>
</evidence>
<gene>
    <name evidence="10" type="ORF">SAMN04488060_2303</name>
</gene>
<protein>
    <recommendedName>
        <fullName evidence="2">histidine kinase</fullName>
        <ecNumber evidence="2">2.7.13.3</ecNumber>
    </recommendedName>
</protein>
<dbReference type="PANTHER" id="PTHR41523:SF8">
    <property type="entry name" value="ETHYLENE RESPONSE SENSOR PROTEIN"/>
    <property type="match status" value="1"/>
</dbReference>
<comment type="catalytic activity">
    <reaction evidence="1">
        <text>ATP + protein L-histidine = ADP + protein N-phospho-L-histidine.</text>
        <dbReference type="EC" id="2.7.13.3"/>
    </reaction>
</comment>
<dbReference type="CDD" id="cd00130">
    <property type="entry name" value="PAS"/>
    <property type="match status" value="1"/>
</dbReference>
<keyword evidence="6" id="KW-0418">Kinase</keyword>
<name>A0A1I5PBZ1_9SPHN</name>